<dbReference type="InterPro" id="IPR009081">
    <property type="entry name" value="PP-bd_ACP"/>
</dbReference>
<keyword evidence="1" id="KW-0596">Phosphopantetheine</keyword>
<evidence type="ECO:0000313" key="4">
    <source>
        <dbReference type="EMBL" id="GHF30012.1"/>
    </source>
</evidence>
<dbReference type="InterPro" id="IPR036736">
    <property type="entry name" value="ACP-like_sf"/>
</dbReference>
<accession>A0A919AWQ9</accession>
<keyword evidence="2" id="KW-0597">Phosphoprotein</keyword>
<evidence type="ECO:0000256" key="1">
    <source>
        <dbReference type="ARBA" id="ARBA00022450"/>
    </source>
</evidence>
<dbReference type="RefSeq" id="WP_190128011.1">
    <property type="nucleotide sequence ID" value="NZ_BNBD01000001.1"/>
</dbReference>
<dbReference type="GO" id="GO:0031177">
    <property type="term" value="F:phosphopantetheine binding"/>
    <property type="evidence" value="ECO:0007669"/>
    <property type="project" value="InterPro"/>
</dbReference>
<dbReference type="Pfam" id="PF00550">
    <property type="entry name" value="PP-binding"/>
    <property type="match status" value="1"/>
</dbReference>
<keyword evidence="5" id="KW-1185">Reference proteome</keyword>
<reference evidence="4" key="1">
    <citation type="journal article" date="2014" name="Int. J. Syst. Evol. Microbiol.">
        <title>Complete genome sequence of Corynebacterium casei LMG S-19264T (=DSM 44701T), isolated from a smear-ripened cheese.</title>
        <authorList>
            <consortium name="US DOE Joint Genome Institute (JGI-PGF)"/>
            <person name="Walter F."/>
            <person name="Albersmeier A."/>
            <person name="Kalinowski J."/>
            <person name="Ruckert C."/>
        </authorList>
    </citation>
    <scope>NUCLEOTIDE SEQUENCE</scope>
    <source>
        <strain evidence="4">JCM 4059</strain>
    </source>
</reference>
<comment type="caution">
    <text evidence="4">The sequence shown here is derived from an EMBL/GenBank/DDBJ whole genome shotgun (WGS) entry which is preliminary data.</text>
</comment>
<dbReference type="Gene3D" id="1.10.1200.10">
    <property type="entry name" value="ACP-like"/>
    <property type="match status" value="1"/>
</dbReference>
<dbReference type="AlphaFoldDB" id="A0A919AWQ9"/>
<dbReference type="SUPFAM" id="SSF47336">
    <property type="entry name" value="ACP-like"/>
    <property type="match status" value="1"/>
</dbReference>
<dbReference type="GO" id="GO:0017000">
    <property type="term" value="P:antibiotic biosynthetic process"/>
    <property type="evidence" value="ECO:0007669"/>
    <property type="project" value="UniProtKB-ARBA"/>
</dbReference>
<dbReference type="EMBL" id="BNBD01000001">
    <property type="protein sequence ID" value="GHF30012.1"/>
    <property type="molecule type" value="Genomic_DNA"/>
</dbReference>
<evidence type="ECO:0000313" key="5">
    <source>
        <dbReference type="Proteomes" id="UP000638313"/>
    </source>
</evidence>
<dbReference type="Proteomes" id="UP000638313">
    <property type="component" value="Unassembled WGS sequence"/>
</dbReference>
<organism evidence="4 5">
    <name type="scientific">Streptomyces mashuensis</name>
    <dbReference type="NCBI Taxonomy" id="33904"/>
    <lineage>
        <taxon>Bacteria</taxon>
        <taxon>Bacillati</taxon>
        <taxon>Actinomycetota</taxon>
        <taxon>Actinomycetes</taxon>
        <taxon>Kitasatosporales</taxon>
        <taxon>Streptomycetaceae</taxon>
        <taxon>Streptomyces</taxon>
    </lineage>
</organism>
<protein>
    <recommendedName>
        <fullName evidence="3">Carrier domain-containing protein</fullName>
    </recommendedName>
</protein>
<sequence>MTAPTETLLQLRDLPGTELGEAVEELVTTEFRRALLMDDDEELPLHSNFFEIGLTSLRLMNVRRTLEETLGLPIDTTVLFSRPTVDELVQHLTDVLADGRGEP</sequence>
<evidence type="ECO:0000259" key="3">
    <source>
        <dbReference type="PROSITE" id="PS50075"/>
    </source>
</evidence>
<gene>
    <name evidence="4" type="ORF">GCM10010218_09050</name>
</gene>
<dbReference type="SMART" id="SM00823">
    <property type="entry name" value="PKS_PP"/>
    <property type="match status" value="1"/>
</dbReference>
<feature type="domain" description="Carrier" evidence="3">
    <location>
        <begin position="21"/>
        <end position="96"/>
    </location>
</feature>
<evidence type="ECO:0000256" key="2">
    <source>
        <dbReference type="ARBA" id="ARBA00022553"/>
    </source>
</evidence>
<dbReference type="InterPro" id="IPR020806">
    <property type="entry name" value="PKS_PP-bd"/>
</dbReference>
<proteinExistence type="predicted"/>
<dbReference type="PROSITE" id="PS50075">
    <property type="entry name" value="CARRIER"/>
    <property type="match status" value="1"/>
</dbReference>
<name>A0A919AWQ9_9ACTN</name>
<reference evidence="4" key="2">
    <citation type="submission" date="2020-09" db="EMBL/GenBank/DDBJ databases">
        <authorList>
            <person name="Sun Q."/>
            <person name="Ohkuma M."/>
        </authorList>
    </citation>
    <scope>NUCLEOTIDE SEQUENCE</scope>
    <source>
        <strain evidence="4">JCM 4059</strain>
    </source>
</reference>